<accession>A0A9W7AU66</accession>
<feature type="compositionally biased region" description="Basic and acidic residues" evidence="1">
    <location>
        <begin position="107"/>
        <end position="127"/>
    </location>
</feature>
<comment type="caution">
    <text evidence="2">The sequence shown here is derived from an EMBL/GenBank/DDBJ whole genome shotgun (WGS) entry which is preliminary data.</text>
</comment>
<name>A0A9W7AU66_9STRA</name>
<sequence length="247" mass="26862">MRIIVITGKLDCPRKHKQLQYEAAGYKVSSSVSSKTDLLVCGGKVGGTKLAASIKHSIPTCEPAEFEAMLCGDITWEQLIGGVFTSKEAIEDKMLDQVQRAADLEKRKEGHKTLKEKGKFEAKEKASLSEMAESAGGQEEYDIPQDVGDEDVGDDVGDEKPSPKKKKASKKKTSEKPAAKKPAAKKSAAKKPAAKKSAAKKPVAKKPAVKKATSRKSRRASPTPSPTRVGKRARKKKAHFDETYLHY</sequence>
<feature type="compositionally biased region" description="Acidic residues" evidence="1">
    <location>
        <begin position="139"/>
        <end position="157"/>
    </location>
</feature>
<dbReference type="Gene3D" id="3.40.50.10190">
    <property type="entry name" value="BRCT domain"/>
    <property type="match status" value="1"/>
</dbReference>
<keyword evidence="3" id="KW-1185">Reference proteome</keyword>
<evidence type="ECO:0000256" key="1">
    <source>
        <dbReference type="SAM" id="MobiDB-lite"/>
    </source>
</evidence>
<evidence type="ECO:0000313" key="3">
    <source>
        <dbReference type="Proteomes" id="UP001165082"/>
    </source>
</evidence>
<dbReference type="AlphaFoldDB" id="A0A9W7AU66"/>
<evidence type="ECO:0000313" key="2">
    <source>
        <dbReference type="EMBL" id="GMH75173.1"/>
    </source>
</evidence>
<dbReference type="EMBL" id="BRXZ01001609">
    <property type="protein sequence ID" value="GMH75173.1"/>
    <property type="molecule type" value="Genomic_DNA"/>
</dbReference>
<dbReference type="InterPro" id="IPR036420">
    <property type="entry name" value="BRCT_dom_sf"/>
</dbReference>
<protein>
    <submittedName>
        <fullName evidence="2">Uncharacterized protein</fullName>
    </submittedName>
</protein>
<gene>
    <name evidence="2" type="ORF">TrRE_jg12148</name>
</gene>
<dbReference type="SUPFAM" id="SSF52113">
    <property type="entry name" value="BRCT domain"/>
    <property type="match status" value="1"/>
</dbReference>
<proteinExistence type="predicted"/>
<reference evidence="2" key="1">
    <citation type="submission" date="2022-07" db="EMBL/GenBank/DDBJ databases">
        <title>Genome analysis of Parmales, a sister group of diatoms, reveals the evolutionary specialization of diatoms from phago-mixotrophs to photoautotrophs.</title>
        <authorList>
            <person name="Ban H."/>
            <person name="Sato S."/>
            <person name="Yoshikawa S."/>
            <person name="Kazumasa Y."/>
            <person name="Nakamura Y."/>
            <person name="Ichinomiya M."/>
            <person name="Saitoh K."/>
            <person name="Sato N."/>
            <person name="Blanc-Mathieu R."/>
            <person name="Endo H."/>
            <person name="Kuwata A."/>
            <person name="Ogata H."/>
        </authorList>
    </citation>
    <scope>NUCLEOTIDE SEQUENCE</scope>
</reference>
<organism evidence="2 3">
    <name type="scientific">Triparma retinervis</name>
    <dbReference type="NCBI Taxonomy" id="2557542"/>
    <lineage>
        <taxon>Eukaryota</taxon>
        <taxon>Sar</taxon>
        <taxon>Stramenopiles</taxon>
        <taxon>Ochrophyta</taxon>
        <taxon>Bolidophyceae</taxon>
        <taxon>Parmales</taxon>
        <taxon>Triparmaceae</taxon>
        <taxon>Triparma</taxon>
    </lineage>
</organism>
<feature type="region of interest" description="Disordered" evidence="1">
    <location>
        <begin position="107"/>
        <end position="247"/>
    </location>
</feature>
<dbReference type="Proteomes" id="UP001165082">
    <property type="component" value="Unassembled WGS sequence"/>
</dbReference>
<feature type="compositionally biased region" description="Basic residues" evidence="1">
    <location>
        <begin position="182"/>
        <end position="219"/>
    </location>
</feature>
<feature type="compositionally biased region" description="Basic residues" evidence="1">
    <location>
        <begin position="229"/>
        <end position="238"/>
    </location>
</feature>